<comment type="caution">
    <text evidence="1">The sequence shown here is derived from an EMBL/GenBank/DDBJ whole genome shotgun (WGS) entry which is preliminary data.</text>
</comment>
<dbReference type="Proteomes" id="UP000263957">
    <property type="component" value="Unassembled WGS sequence"/>
</dbReference>
<dbReference type="AlphaFoldDB" id="A0A356W4S4"/>
<sequence>MIPLPDSITPQDAAAVLLKGLTAWALLFEVRPLQAGETILVWA</sequence>
<feature type="non-terminal residue" evidence="1">
    <location>
        <position position="43"/>
    </location>
</feature>
<organism evidence="1 2">
    <name type="scientific">Hyphomonas atlantica</name>
    <dbReference type="NCBI Taxonomy" id="1280948"/>
    <lineage>
        <taxon>Bacteria</taxon>
        <taxon>Pseudomonadati</taxon>
        <taxon>Pseudomonadota</taxon>
        <taxon>Alphaproteobacteria</taxon>
        <taxon>Hyphomonadales</taxon>
        <taxon>Hyphomonadaceae</taxon>
        <taxon>Hyphomonas</taxon>
    </lineage>
</organism>
<name>A0A356W4S4_9PROT</name>
<evidence type="ECO:0000313" key="1">
    <source>
        <dbReference type="EMBL" id="HBQ48681.1"/>
    </source>
</evidence>
<dbReference type="SUPFAM" id="SSF51735">
    <property type="entry name" value="NAD(P)-binding Rossmann-fold domains"/>
    <property type="match status" value="1"/>
</dbReference>
<proteinExistence type="predicted"/>
<dbReference type="InterPro" id="IPR036291">
    <property type="entry name" value="NAD(P)-bd_dom_sf"/>
</dbReference>
<gene>
    <name evidence="1" type="ORF">DD728_07320</name>
</gene>
<accession>A0A356W4S4</accession>
<protein>
    <submittedName>
        <fullName evidence="1">Quinone oxidoreductase</fullName>
    </submittedName>
</protein>
<dbReference type="Gene3D" id="3.90.180.10">
    <property type="entry name" value="Medium-chain alcohol dehydrogenases, catalytic domain"/>
    <property type="match status" value="1"/>
</dbReference>
<evidence type="ECO:0000313" key="2">
    <source>
        <dbReference type="Proteomes" id="UP000263957"/>
    </source>
</evidence>
<reference evidence="1 2" key="1">
    <citation type="journal article" date="2018" name="Nat. Biotechnol.">
        <title>A standardized bacterial taxonomy based on genome phylogeny substantially revises the tree of life.</title>
        <authorList>
            <person name="Parks D.H."/>
            <person name="Chuvochina M."/>
            <person name="Waite D.W."/>
            <person name="Rinke C."/>
            <person name="Skarshewski A."/>
            <person name="Chaumeil P.A."/>
            <person name="Hugenholtz P."/>
        </authorList>
    </citation>
    <scope>NUCLEOTIDE SEQUENCE [LARGE SCALE GENOMIC DNA]</scope>
    <source>
        <strain evidence="1">UBA10378</strain>
    </source>
</reference>
<dbReference type="EMBL" id="DOGS01000148">
    <property type="protein sequence ID" value="HBQ48681.1"/>
    <property type="molecule type" value="Genomic_DNA"/>
</dbReference>